<protein>
    <recommendedName>
        <fullName evidence="2 7">Protein RecA</fullName>
    </recommendedName>
    <alternativeName>
        <fullName evidence="7 8">Recombinase A</fullName>
    </alternativeName>
</protein>
<keyword evidence="7 8" id="KW-0742">SOS response</keyword>
<comment type="subcellular location">
    <subcellularLocation>
        <location evidence="7">Cytoplasm</location>
    </subcellularLocation>
</comment>
<feature type="domain" description="RecA family profile 1" evidence="10">
    <location>
        <begin position="45"/>
        <end position="204"/>
    </location>
</feature>
<evidence type="ECO:0000259" key="11">
    <source>
        <dbReference type="PROSITE" id="PS50163"/>
    </source>
</evidence>
<gene>
    <name evidence="7 12" type="primary">recA</name>
    <name evidence="12" type="ORF">JRV97_06175</name>
</gene>
<organism evidence="12 13">
    <name type="scientific">Marinitoga aeolica</name>
    <dbReference type="NCBI Taxonomy" id="2809031"/>
    <lineage>
        <taxon>Bacteria</taxon>
        <taxon>Thermotogati</taxon>
        <taxon>Thermotogota</taxon>
        <taxon>Thermotogae</taxon>
        <taxon>Petrotogales</taxon>
        <taxon>Petrotogaceae</taxon>
        <taxon>Marinitoga</taxon>
    </lineage>
</organism>
<dbReference type="InterPro" id="IPR023400">
    <property type="entry name" value="RecA_C_sf"/>
</dbReference>
<evidence type="ECO:0000313" key="13">
    <source>
        <dbReference type="Proteomes" id="UP001232493"/>
    </source>
</evidence>
<dbReference type="RefSeq" id="WP_280997252.1">
    <property type="nucleotide sequence ID" value="NZ_CP069362.1"/>
</dbReference>
<dbReference type="InterPro" id="IPR020587">
    <property type="entry name" value="RecA_monomer-monomer_interface"/>
</dbReference>
<keyword evidence="6 7" id="KW-0233">DNA recombination</keyword>
<sequence length="371" mass="40774">MAKKPAKKDAINKEDMLDKLVKELEKNYGEGSIMILGKGLEEERKLDIVPSGVLSVDVALGVGGYPRGRIIEIYGNESSGKTTLALHSIAEVQKRGGIAAFIDAEHALDLEYAKKLGVNPDTLILSQPDFGEQALEIVDSIVRSNIVDLVVIDSVAALVPRAEIEGSMGDSHMGLQARLMSQALRKLAGSINKSKTIVIFINQTRMKIGVVYGNPETTAGGVALKFYSTIRMEVRKGTALREGKEAYGNEVNIKVVKNKVAPPFKEVKVDMIYGEGLAKENDIFNLAVANDIVKRSGAWFSYTDLAGNEISLGQGKIKALDYLKKNSYLFDEIEYRIREKLDLVIPEDLKEKIENASKETAEVKDEEKKDN</sequence>
<dbReference type="InterPro" id="IPR013765">
    <property type="entry name" value="DNA_recomb/repair_RecA"/>
</dbReference>
<dbReference type="Proteomes" id="UP001232493">
    <property type="component" value="Chromosome"/>
</dbReference>
<dbReference type="PRINTS" id="PR00142">
    <property type="entry name" value="RECA"/>
</dbReference>
<evidence type="ECO:0000256" key="3">
    <source>
        <dbReference type="ARBA" id="ARBA00022741"/>
    </source>
</evidence>
<dbReference type="NCBIfam" id="TIGR02012">
    <property type="entry name" value="tigrfam_recA"/>
    <property type="match status" value="1"/>
</dbReference>
<dbReference type="Pfam" id="PF00154">
    <property type="entry name" value="RecA_N"/>
    <property type="match status" value="1"/>
</dbReference>
<proteinExistence type="inferred from homology"/>
<evidence type="ECO:0000256" key="5">
    <source>
        <dbReference type="ARBA" id="ARBA00023125"/>
    </source>
</evidence>
<dbReference type="PANTHER" id="PTHR45900:SF1">
    <property type="entry name" value="MITOCHONDRIAL DNA REPAIR PROTEIN RECA HOMOLOG-RELATED"/>
    <property type="match status" value="1"/>
</dbReference>
<comment type="function">
    <text evidence="7">Can catalyze the hydrolysis of ATP in the presence of single-stranded DNA, the ATP-dependent uptake of single-stranded DNA by duplex DNA, and the ATP-dependent hybridization of homologous single-stranded DNAs. It interacts with LexA causing its activation and leading to its autocatalytic cleavage.</text>
</comment>
<evidence type="ECO:0000256" key="1">
    <source>
        <dbReference type="ARBA" id="ARBA00009391"/>
    </source>
</evidence>
<dbReference type="PANTHER" id="PTHR45900">
    <property type="entry name" value="RECA"/>
    <property type="match status" value="1"/>
</dbReference>
<dbReference type="PROSITE" id="PS50162">
    <property type="entry name" value="RECA_2"/>
    <property type="match status" value="1"/>
</dbReference>
<keyword evidence="3 7" id="KW-0547">Nucleotide-binding</keyword>
<keyword evidence="7 9" id="KW-0227">DNA damage</keyword>
<dbReference type="Pfam" id="PF21096">
    <property type="entry name" value="RecA_C"/>
    <property type="match status" value="1"/>
</dbReference>
<dbReference type="InterPro" id="IPR049261">
    <property type="entry name" value="RecA-like_C"/>
</dbReference>
<evidence type="ECO:0000256" key="6">
    <source>
        <dbReference type="ARBA" id="ARBA00023172"/>
    </source>
</evidence>
<keyword evidence="7 8" id="KW-0234">DNA repair</keyword>
<dbReference type="InterPro" id="IPR049428">
    <property type="entry name" value="RecA-like_N"/>
</dbReference>
<dbReference type="SUPFAM" id="SSF54752">
    <property type="entry name" value="RecA protein, C-terminal domain"/>
    <property type="match status" value="1"/>
</dbReference>
<feature type="binding site" evidence="7">
    <location>
        <begin position="75"/>
        <end position="82"/>
    </location>
    <ligand>
        <name>ATP</name>
        <dbReference type="ChEBI" id="CHEBI:30616"/>
    </ligand>
</feature>
<keyword evidence="7" id="KW-0963">Cytoplasm</keyword>
<evidence type="ECO:0000313" key="12">
    <source>
        <dbReference type="EMBL" id="WGS63964.1"/>
    </source>
</evidence>
<dbReference type="PROSITE" id="PS50163">
    <property type="entry name" value="RECA_3"/>
    <property type="match status" value="1"/>
</dbReference>
<name>A0ABY8PMU8_9BACT</name>
<evidence type="ECO:0000256" key="4">
    <source>
        <dbReference type="ARBA" id="ARBA00022840"/>
    </source>
</evidence>
<dbReference type="Gene3D" id="3.40.50.300">
    <property type="entry name" value="P-loop containing nucleotide triphosphate hydrolases"/>
    <property type="match status" value="1"/>
</dbReference>
<dbReference type="SMART" id="SM00382">
    <property type="entry name" value="AAA"/>
    <property type="match status" value="1"/>
</dbReference>
<dbReference type="CDD" id="cd00983">
    <property type="entry name" value="RecA"/>
    <property type="match status" value="1"/>
</dbReference>
<reference evidence="12 13" key="1">
    <citation type="submission" date="2021-02" db="EMBL/GenBank/DDBJ databases">
        <title>Characterization of Marinitoga sp. nov. str. BP5-C20A.</title>
        <authorList>
            <person name="Erauso G."/>
            <person name="Postec A."/>
        </authorList>
    </citation>
    <scope>NUCLEOTIDE SEQUENCE [LARGE SCALE GENOMIC DNA]</scope>
    <source>
        <strain evidence="12 13">BP5-C20A</strain>
    </source>
</reference>
<dbReference type="EMBL" id="CP069362">
    <property type="protein sequence ID" value="WGS63964.1"/>
    <property type="molecule type" value="Genomic_DNA"/>
</dbReference>
<accession>A0ABY8PMU8</accession>
<dbReference type="HAMAP" id="MF_00268">
    <property type="entry name" value="RecA"/>
    <property type="match status" value="1"/>
</dbReference>
<dbReference type="InterPro" id="IPR020584">
    <property type="entry name" value="DNA_recomb/repair_RecA_CS"/>
</dbReference>
<dbReference type="InterPro" id="IPR003593">
    <property type="entry name" value="AAA+_ATPase"/>
</dbReference>
<keyword evidence="5 7" id="KW-0238">DNA-binding</keyword>
<evidence type="ECO:0000256" key="7">
    <source>
        <dbReference type="HAMAP-Rule" id="MF_00268"/>
    </source>
</evidence>
<evidence type="ECO:0000259" key="10">
    <source>
        <dbReference type="PROSITE" id="PS50162"/>
    </source>
</evidence>
<dbReference type="InterPro" id="IPR027417">
    <property type="entry name" value="P-loop_NTPase"/>
</dbReference>
<evidence type="ECO:0000256" key="8">
    <source>
        <dbReference type="RuleBase" id="RU000526"/>
    </source>
</evidence>
<dbReference type="InterPro" id="IPR020588">
    <property type="entry name" value="RecA_ATP-bd"/>
</dbReference>
<dbReference type="SUPFAM" id="SSF52540">
    <property type="entry name" value="P-loop containing nucleoside triphosphate hydrolases"/>
    <property type="match status" value="1"/>
</dbReference>
<evidence type="ECO:0000256" key="2">
    <source>
        <dbReference type="ARBA" id="ARBA00015553"/>
    </source>
</evidence>
<comment type="similarity">
    <text evidence="1 7 9">Belongs to the RecA family.</text>
</comment>
<feature type="domain" description="RecA family profile 2" evidence="11">
    <location>
        <begin position="209"/>
        <end position="282"/>
    </location>
</feature>
<keyword evidence="4 7" id="KW-0067">ATP-binding</keyword>
<keyword evidence="13" id="KW-1185">Reference proteome</keyword>
<dbReference type="PROSITE" id="PS00321">
    <property type="entry name" value="RECA_1"/>
    <property type="match status" value="1"/>
</dbReference>
<evidence type="ECO:0000256" key="9">
    <source>
        <dbReference type="RuleBase" id="RU004527"/>
    </source>
</evidence>